<keyword evidence="2" id="KW-0413">Isomerase</keyword>
<protein>
    <submittedName>
        <fullName evidence="2">Sugar phosphate isomerase/epimerase</fullName>
    </submittedName>
</protein>
<feature type="domain" description="Xylose isomerase-like TIM barrel" evidence="1">
    <location>
        <begin position="22"/>
        <end position="277"/>
    </location>
</feature>
<dbReference type="Proteomes" id="UP000316360">
    <property type="component" value="Unassembled WGS sequence"/>
</dbReference>
<evidence type="ECO:0000313" key="2">
    <source>
        <dbReference type="EMBL" id="TET09078.1"/>
    </source>
</evidence>
<accession>A0A523RTH0</accession>
<dbReference type="SUPFAM" id="SSF51658">
    <property type="entry name" value="Xylose isomerase-like"/>
    <property type="match status" value="1"/>
</dbReference>
<dbReference type="InterPro" id="IPR050312">
    <property type="entry name" value="IolE/XylAMocC-like"/>
</dbReference>
<dbReference type="Pfam" id="PF01261">
    <property type="entry name" value="AP_endonuc_2"/>
    <property type="match status" value="1"/>
</dbReference>
<name>A0A523RTH0_UNCAE</name>
<dbReference type="InterPro" id="IPR013022">
    <property type="entry name" value="Xyl_isomerase-like_TIM-brl"/>
</dbReference>
<dbReference type="EMBL" id="SOKJ01000316">
    <property type="protein sequence ID" value="TET09078.1"/>
    <property type="molecule type" value="Genomic_DNA"/>
</dbReference>
<dbReference type="InterPro" id="IPR036237">
    <property type="entry name" value="Xyl_isomerase-like_sf"/>
</dbReference>
<evidence type="ECO:0000259" key="1">
    <source>
        <dbReference type="Pfam" id="PF01261"/>
    </source>
</evidence>
<comment type="caution">
    <text evidence="2">The sequence shown here is derived from an EMBL/GenBank/DDBJ whole genome shotgun (WGS) entry which is preliminary data.</text>
</comment>
<organism evidence="2 3">
    <name type="scientific">Aerophobetes bacterium</name>
    <dbReference type="NCBI Taxonomy" id="2030807"/>
    <lineage>
        <taxon>Bacteria</taxon>
        <taxon>Candidatus Aerophobota</taxon>
    </lineage>
</organism>
<reference evidence="2 3" key="1">
    <citation type="submission" date="2019-03" db="EMBL/GenBank/DDBJ databases">
        <title>Metabolic potential of uncultured bacteria and archaea associated with petroleum seepage in deep-sea sediments.</title>
        <authorList>
            <person name="Dong X."/>
            <person name="Hubert C."/>
        </authorList>
    </citation>
    <scope>NUCLEOTIDE SEQUENCE [LARGE SCALE GENOMIC DNA]</scope>
    <source>
        <strain evidence="2">E44_bin7</strain>
    </source>
</reference>
<sequence>MKYSVFTVMTPEFTPEELVGKLVHLGYEGVEWRVVTVLEKKKEISFWEGNKCSFSLQTLKEKADYIKSITEKENLEICNLATYLKVDEFEKIEKAMQAAKVIACPQIRVTVPSYERGFDYNNLFEETQKNLKKVEKLASKYGIKALLELHMGNIIPSASAAYRLISSFDPGCIGVIYDPGNMVYEGYENWQMGMQLLGKYLAHVHVKNSSWIIERKDENGIFFWKPISARLKEGIVEWKQVIDDLKAVGYEGYLSFEDFSDIPTEEKLTKNIEYFKSLE</sequence>
<dbReference type="Gene3D" id="3.20.20.150">
    <property type="entry name" value="Divalent-metal-dependent TIM barrel enzymes"/>
    <property type="match status" value="1"/>
</dbReference>
<dbReference type="PANTHER" id="PTHR12110">
    <property type="entry name" value="HYDROXYPYRUVATE ISOMERASE"/>
    <property type="match status" value="1"/>
</dbReference>
<gene>
    <name evidence="2" type="ORF">E3J84_05525</name>
</gene>
<proteinExistence type="predicted"/>
<dbReference type="AlphaFoldDB" id="A0A523RTH0"/>
<dbReference type="GO" id="GO:0016853">
    <property type="term" value="F:isomerase activity"/>
    <property type="evidence" value="ECO:0007669"/>
    <property type="project" value="UniProtKB-KW"/>
</dbReference>
<evidence type="ECO:0000313" key="3">
    <source>
        <dbReference type="Proteomes" id="UP000316360"/>
    </source>
</evidence>